<proteinExistence type="predicted"/>
<keyword evidence="4" id="KW-0029">Amino-acid transport</keyword>
<feature type="transmembrane region" description="Helical" evidence="7">
    <location>
        <begin position="72"/>
        <end position="89"/>
    </location>
</feature>
<evidence type="ECO:0000256" key="5">
    <source>
        <dbReference type="ARBA" id="ARBA00022989"/>
    </source>
</evidence>
<evidence type="ECO:0000256" key="7">
    <source>
        <dbReference type="SAM" id="Phobius"/>
    </source>
</evidence>
<sequence length="202" mass="22646">MIHGSEYINVALYIALFLSIPGPTNTLLLCSGYTQGFVKSIKLTLSEWLGYLLAVTAWGLLFNYLSQHGNPVLSVIKFLSAFYVIYLAIKVWNFSLHQTNGKITFSTVFITTLLNPKAFVFADSIIPPSAFIYQNSYIQAMLCLLLALLPISFIWIYFGTLMSLSDASSQHRLKPKLFYRGASLVISLFAASMFYKSVSVMF</sequence>
<feature type="transmembrane region" description="Helical" evidence="7">
    <location>
        <begin position="177"/>
        <end position="195"/>
    </location>
</feature>
<evidence type="ECO:0000256" key="3">
    <source>
        <dbReference type="ARBA" id="ARBA00022692"/>
    </source>
</evidence>
<dbReference type="GO" id="GO:0005886">
    <property type="term" value="C:plasma membrane"/>
    <property type="evidence" value="ECO:0007669"/>
    <property type="project" value="UniProtKB-SubCell"/>
</dbReference>
<dbReference type="PANTHER" id="PTHR30086:SF20">
    <property type="entry name" value="ARGININE EXPORTER PROTEIN ARGO-RELATED"/>
    <property type="match status" value="1"/>
</dbReference>
<dbReference type="RefSeq" id="WP_022635061.1">
    <property type="nucleotide sequence ID" value="NZ_AMWE01000004.1"/>
</dbReference>
<dbReference type="GO" id="GO:0015171">
    <property type="term" value="F:amino acid transmembrane transporter activity"/>
    <property type="evidence" value="ECO:0007669"/>
    <property type="project" value="TreeGrafter"/>
</dbReference>
<keyword evidence="2" id="KW-1003">Cell membrane</keyword>
<evidence type="ECO:0000313" key="8">
    <source>
        <dbReference type="EMBL" id="ERO57139.1"/>
    </source>
</evidence>
<feature type="transmembrane region" description="Helical" evidence="7">
    <location>
        <begin position="48"/>
        <end position="65"/>
    </location>
</feature>
<dbReference type="GeneID" id="43518207"/>
<comment type="subcellular location">
    <subcellularLocation>
        <location evidence="1">Cell membrane</location>
        <topology evidence="1">Multi-pass membrane protein</topology>
    </subcellularLocation>
</comment>
<dbReference type="InterPro" id="IPR001123">
    <property type="entry name" value="LeuE-type"/>
</dbReference>
<accession>A0AAV3K8M0</accession>
<feature type="transmembrane region" description="Helical" evidence="7">
    <location>
        <begin position="7"/>
        <end position="28"/>
    </location>
</feature>
<evidence type="ECO:0000256" key="2">
    <source>
        <dbReference type="ARBA" id="ARBA00022475"/>
    </source>
</evidence>
<evidence type="ECO:0000256" key="4">
    <source>
        <dbReference type="ARBA" id="ARBA00022970"/>
    </source>
</evidence>
<reference evidence="9" key="1">
    <citation type="journal article" date="2013" name="Diversity">
        <title>Genome Sequence of Dickeya solani, a New soft Rot Pathogen of Potato, Suggests its Emergence May Be Related to a Novel Combination of Non-Ribosomal Peptide/Polyketide Synthetase Clusters.</title>
        <authorList>
            <person name="Garlant L."/>
            <person name="Koskinen P."/>
            <person name="Rouhiainen L."/>
            <person name="Laine P."/>
            <person name="Paulin L."/>
            <person name="Auvinen P."/>
            <person name="Holm L."/>
            <person name="Pirhonen M."/>
        </authorList>
    </citation>
    <scope>NUCLEOTIDE SEQUENCE [LARGE SCALE GENOMIC DNA]</scope>
    <source>
        <strain evidence="9">D s0432-1</strain>
    </source>
</reference>
<organism evidence="8 9">
    <name type="scientific">Dickeya solani D s0432-1</name>
    <dbReference type="NCBI Taxonomy" id="1231725"/>
    <lineage>
        <taxon>Bacteria</taxon>
        <taxon>Pseudomonadati</taxon>
        <taxon>Pseudomonadota</taxon>
        <taxon>Gammaproteobacteria</taxon>
        <taxon>Enterobacterales</taxon>
        <taxon>Pectobacteriaceae</taxon>
        <taxon>Dickeya</taxon>
    </lineage>
</organism>
<protein>
    <submittedName>
        <fullName evidence="8">Amino acid efflux pump</fullName>
    </submittedName>
</protein>
<dbReference type="EMBL" id="AMWE01000004">
    <property type="protein sequence ID" value="ERO57139.1"/>
    <property type="molecule type" value="Genomic_DNA"/>
</dbReference>
<gene>
    <name evidence="8" type="ORF">A544_3714</name>
</gene>
<keyword evidence="4" id="KW-0813">Transport</keyword>
<dbReference type="GO" id="GO:0033228">
    <property type="term" value="P:cysteine export across plasma membrane"/>
    <property type="evidence" value="ECO:0007669"/>
    <property type="project" value="TreeGrafter"/>
</dbReference>
<keyword evidence="5 7" id="KW-1133">Transmembrane helix</keyword>
<dbReference type="Proteomes" id="UP000017142">
    <property type="component" value="Unassembled WGS sequence"/>
</dbReference>
<dbReference type="Pfam" id="PF01810">
    <property type="entry name" value="LysE"/>
    <property type="match status" value="1"/>
</dbReference>
<keyword evidence="6 7" id="KW-0472">Membrane</keyword>
<evidence type="ECO:0000256" key="6">
    <source>
        <dbReference type="ARBA" id="ARBA00023136"/>
    </source>
</evidence>
<evidence type="ECO:0000256" key="1">
    <source>
        <dbReference type="ARBA" id="ARBA00004651"/>
    </source>
</evidence>
<dbReference type="AlphaFoldDB" id="A0AAV3K8M0"/>
<comment type="caution">
    <text evidence="8">The sequence shown here is derived from an EMBL/GenBank/DDBJ whole genome shotgun (WGS) entry which is preliminary data.</text>
</comment>
<keyword evidence="3 7" id="KW-0812">Transmembrane</keyword>
<feature type="transmembrane region" description="Helical" evidence="7">
    <location>
        <begin position="137"/>
        <end position="157"/>
    </location>
</feature>
<evidence type="ECO:0000313" key="9">
    <source>
        <dbReference type="Proteomes" id="UP000017142"/>
    </source>
</evidence>
<name>A0AAV3K8M0_9GAMM</name>
<dbReference type="PANTHER" id="PTHR30086">
    <property type="entry name" value="ARGININE EXPORTER PROTEIN ARGO"/>
    <property type="match status" value="1"/>
</dbReference>